<dbReference type="RefSeq" id="WP_163775902.1">
    <property type="nucleotide sequence ID" value="NZ_AP022569.1"/>
</dbReference>
<dbReference type="InterPro" id="IPR029032">
    <property type="entry name" value="AhpD-like"/>
</dbReference>
<organism evidence="2 3">
    <name type="scientific">Mycobacterium cookii</name>
    <dbReference type="NCBI Taxonomy" id="1775"/>
    <lineage>
        <taxon>Bacteria</taxon>
        <taxon>Bacillati</taxon>
        <taxon>Actinomycetota</taxon>
        <taxon>Actinomycetes</taxon>
        <taxon>Mycobacteriales</taxon>
        <taxon>Mycobacteriaceae</taxon>
        <taxon>Mycobacterium</taxon>
    </lineage>
</organism>
<dbReference type="PANTHER" id="PTHR33570">
    <property type="entry name" value="4-CARBOXYMUCONOLACTONE DECARBOXYLASE FAMILY PROTEIN"/>
    <property type="match status" value="1"/>
</dbReference>
<dbReference type="SUPFAM" id="SSF69118">
    <property type="entry name" value="AhpD-like"/>
    <property type="match status" value="1"/>
</dbReference>
<accession>A0A7I7KV93</accession>
<dbReference type="EMBL" id="AP022569">
    <property type="protein sequence ID" value="BBX45636.1"/>
    <property type="molecule type" value="Genomic_DNA"/>
</dbReference>
<dbReference type="GO" id="GO:0051920">
    <property type="term" value="F:peroxiredoxin activity"/>
    <property type="evidence" value="ECO:0007669"/>
    <property type="project" value="InterPro"/>
</dbReference>
<feature type="domain" description="Carboxymuconolactone decarboxylase-like" evidence="1">
    <location>
        <begin position="35"/>
        <end position="117"/>
    </location>
</feature>
<sequence>MTDNREEGLNVFNELMPGIMPHDVENLRDGSFAQELGELSLDHVFGSLWTRPGLDRRSRSLVTLGALIAMRATEELRIHMPIALRNGLTVEEIEEVVYHITGYAGFPAANAARAIGREVLPTPERRDAKSDR</sequence>
<dbReference type="InterPro" id="IPR052512">
    <property type="entry name" value="4CMD/NDH-1_regulator"/>
</dbReference>
<proteinExistence type="predicted"/>
<dbReference type="Proteomes" id="UP000465866">
    <property type="component" value="Chromosome"/>
</dbReference>
<dbReference type="Gene3D" id="1.20.1290.10">
    <property type="entry name" value="AhpD-like"/>
    <property type="match status" value="1"/>
</dbReference>
<dbReference type="InterPro" id="IPR003779">
    <property type="entry name" value="CMD-like"/>
</dbReference>
<keyword evidence="3" id="KW-1185">Reference proteome</keyword>
<dbReference type="KEGG" id="mcoo:MCOO_16510"/>
<name>A0A7I7KV93_9MYCO</name>
<evidence type="ECO:0000313" key="3">
    <source>
        <dbReference type="Proteomes" id="UP000465866"/>
    </source>
</evidence>
<reference evidence="2 3" key="1">
    <citation type="journal article" date="2019" name="Emerg. Microbes Infect.">
        <title>Comprehensive subspecies identification of 175 nontuberculous mycobacteria species based on 7547 genomic profiles.</title>
        <authorList>
            <person name="Matsumoto Y."/>
            <person name="Kinjo T."/>
            <person name="Motooka D."/>
            <person name="Nabeya D."/>
            <person name="Jung N."/>
            <person name="Uechi K."/>
            <person name="Horii T."/>
            <person name="Iida T."/>
            <person name="Fujita J."/>
            <person name="Nakamura S."/>
        </authorList>
    </citation>
    <scope>NUCLEOTIDE SEQUENCE [LARGE SCALE GENOMIC DNA]</scope>
    <source>
        <strain evidence="2 3">JCM 12404</strain>
    </source>
</reference>
<gene>
    <name evidence="2" type="ORF">MCOO_16510</name>
</gene>
<dbReference type="AlphaFoldDB" id="A0A7I7KV93"/>
<protein>
    <submittedName>
        <fullName evidence="2">4-carboxymuconolactone decarboxylase</fullName>
    </submittedName>
</protein>
<evidence type="ECO:0000313" key="2">
    <source>
        <dbReference type="EMBL" id="BBX45636.1"/>
    </source>
</evidence>
<dbReference type="Pfam" id="PF02627">
    <property type="entry name" value="CMD"/>
    <property type="match status" value="1"/>
</dbReference>
<evidence type="ECO:0000259" key="1">
    <source>
        <dbReference type="Pfam" id="PF02627"/>
    </source>
</evidence>
<dbReference type="PANTHER" id="PTHR33570:SF2">
    <property type="entry name" value="CARBOXYMUCONOLACTONE DECARBOXYLASE-LIKE DOMAIN-CONTAINING PROTEIN"/>
    <property type="match status" value="1"/>
</dbReference>